<gene>
    <name evidence="2" type="ORF">SAMN05216229_12226</name>
</gene>
<keyword evidence="1" id="KW-0732">Signal</keyword>
<keyword evidence="3" id="KW-1185">Reference proteome</keyword>
<sequence length="250" mass="27519">MRAKSLLCVLFLLCSPVGADERSALQLSELDSRSQLLCASAMLYFNPKERTPDPRLLTSVFHHLQTLETAVQQLGQPAVLAQPLGEMKKVFAELDGLPPADKQRYPALIQQLLAHQLQLQQAAAAAYAGEQRNLTGEAASPLLSEQSRALASFLLDYQLRHYPLPGKEQLVMTSARLQALDQTIEARFAALLAQHAEHAVALSKIHGNYQFVRGQLQQDGKRGHGGAEFYLSRAVTDLDELALTVVQNSR</sequence>
<organism evidence="2 3">
    <name type="scientific">Geopseudomonas sagittaria</name>
    <dbReference type="NCBI Taxonomy" id="1135990"/>
    <lineage>
        <taxon>Bacteria</taxon>
        <taxon>Pseudomonadati</taxon>
        <taxon>Pseudomonadota</taxon>
        <taxon>Gammaproteobacteria</taxon>
        <taxon>Pseudomonadales</taxon>
        <taxon>Pseudomonadaceae</taxon>
        <taxon>Geopseudomonas</taxon>
    </lineage>
</organism>
<proteinExistence type="predicted"/>
<dbReference type="OrthoDB" id="6848211at2"/>
<feature type="signal peptide" evidence="1">
    <location>
        <begin position="1"/>
        <end position="19"/>
    </location>
</feature>
<evidence type="ECO:0000313" key="3">
    <source>
        <dbReference type="Proteomes" id="UP000243084"/>
    </source>
</evidence>
<name>A0A1I5YLT6_9GAMM</name>
<dbReference type="EMBL" id="FOXM01000022">
    <property type="protein sequence ID" value="SFQ44857.1"/>
    <property type="molecule type" value="Genomic_DNA"/>
</dbReference>
<evidence type="ECO:0000256" key="1">
    <source>
        <dbReference type="SAM" id="SignalP"/>
    </source>
</evidence>
<reference evidence="3" key="1">
    <citation type="submission" date="2016-10" db="EMBL/GenBank/DDBJ databases">
        <authorList>
            <person name="Varghese N."/>
            <person name="Submissions S."/>
        </authorList>
    </citation>
    <scope>NUCLEOTIDE SEQUENCE [LARGE SCALE GENOMIC DNA]</scope>
    <source>
        <strain evidence="3">JCM 18195</strain>
    </source>
</reference>
<protein>
    <submittedName>
        <fullName evidence="2">Uncharacterized protein</fullName>
    </submittedName>
</protein>
<evidence type="ECO:0000313" key="2">
    <source>
        <dbReference type="EMBL" id="SFQ44857.1"/>
    </source>
</evidence>
<accession>A0A1I5YLT6</accession>
<dbReference type="Proteomes" id="UP000243084">
    <property type="component" value="Unassembled WGS sequence"/>
</dbReference>
<dbReference type="AlphaFoldDB" id="A0A1I5YLT6"/>
<feature type="chain" id="PRO_5017240218" evidence="1">
    <location>
        <begin position="20"/>
        <end position="250"/>
    </location>
</feature>
<dbReference type="RefSeq" id="WP_139231091.1">
    <property type="nucleotide sequence ID" value="NZ_FOXM01000022.1"/>
</dbReference>